<dbReference type="InterPro" id="IPR027417">
    <property type="entry name" value="P-loop_NTPase"/>
</dbReference>
<feature type="domain" description="RapZ C-terminal" evidence="6">
    <location>
        <begin position="170"/>
        <end position="288"/>
    </location>
</feature>
<dbReference type="Pfam" id="PF22740">
    <property type="entry name" value="PapZ_C"/>
    <property type="match status" value="1"/>
</dbReference>
<dbReference type="PANTHER" id="PTHR30448">
    <property type="entry name" value="RNASE ADAPTER PROTEIN RAPZ"/>
    <property type="match status" value="1"/>
</dbReference>
<dbReference type="Pfam" id="PF03668">
    <property type="entry name" value="RapZ-like_N"/>
    <property type="match status" value="1"/>
</dbReference>
<keyword evidence="2 4" id="KW-0067">ATP-binding</keyword>
<dbReference type="PIRSF" id="PIRSF005052">
    <property type="entry name" value="P-loopkin"/>
    <property type="match status" value="1"/>
</dbReference>
<keyword evidence="1 4" id="KW-0547">Nucleotide-binding</keyword>
<dbReference type="Proteomes" id="UP001501521">
    <property type="component" value="Unassembled WGS sequence"/>
</dbReference>
<organism evidence="7 8">
    <name type="scientific">Tessaracoccus lubricantis</name>
    <dbReference type="NCBI Taxonomy" id="545543"/>
    <lineage>
        <taxon>Bacteria</taxon>
        <taxon>Bacillati</taxon>
        <taxon>Actinomycetota</taxon>
        <taxon>Actinomycetes</taxon>
        <taxon>Propionibacteriales</taxon>
        <taxon>Propionibacteriaceae</taxon>
        <taxon>Tessaracoccus</taxon>
    </lineage>
</organism>
<evidence type="ECO:0000313" key="7">
    <source>
        <dbReference type="EMBL" id="GAA4903426.1"/>
    </source>
</evidence>
<name>A0ABP9FIV3_9ACTN</name>
<gene>
    <name evidence="7" type="primary">rapZ</name>
    <name evidence="7" type="ORF">GCM10025789_22950</name>
</gene>
<dbReference type="HAMAP" id="MF_00636">
    <property type="entry name" value="RapZ_like"/>
    <property type="match status" value="1"/>
</dbReference>
<evidence type="ECO:0000259" key="6">
    <source>
        <dbReference type="Pfam" id="PF22740"/>
    </source>
</evidence>
<evidence type="ECO:0000259" key="5">
    <source>
        <dbReference type="Pfam" id="PF03668"/>
    </source>
</evidence>
<dbReference type="Gene3D" id="3.40.50.300">
    <property type="entry name" value="P-loop containing nucleotide triphosphate hydrolases"/>
    <property type="match status" value="1"/>
</dbReference>
<accession>A0ABP9FIV3</accession>
<feature type="domain" description="RapZ-like N-terminal" evidence="5">
    <location>
        <begin position="12"/>
        <end position="163"/>
    </location>
</feature>
<sequence>MGAMTDAPHQEFAIITGLSGAGRRTAAHAMEDLGWFTVDNLPPVMLPGLARTLLQDGVYKVAVVADVRSREQFEQLPAALAALEEAGGRITTVFIEADDDIIVQRQESNRRPLPLQGGDRLIEGIARERRLLADIRATADIVVDTTRLSARQLVQRVANHFGDEATDKLKIALISFGFKNGVPVDADMVFDVRFLPNPYWIPELRPKSGLSKDVAQYVLKQEAAQLFQEHMVQLLATVAPGYLNEGKRQVTVAIGCTGGKHRSTSMSEELSLRLREHGFPTTVLHRDLGKE</sequence>
<dbReference type="InterPro" id="IPR053930">
    <property type="entry name" value="RapZ-like_N"/>
</dbReference>
<evidence type="ECO:0000256" key="1">
    <source>
        <dbReference type="ARBA" id="ARBA00022741"/>
    </source>
</evidence>
<dbReference type="InterPro" id="IPR005337">
    <property type="entry name" value="RapZ-like"/>
</dbReference>
<feature type="binding site" evidence="4">
    <location>
        <begin position="66"/>
        <end position="69"/>
    </location>
    <ligand>
        <name>GTP</name>
        <dbReference type="ChEBI" id="CHEBI:37565"/>
    </ligand>
</feature>
<dbReference type="SUPFAM" id="SSF52540">
    <property type="entry name" value="P-loop containing nucleoside triphosphate hydrolases"/>
    <property type="match status" value="1"/>
</dbReference>
<evidence type="ECO:0000313" key="8">
    <source>
        <dbReference type="Proteomes" id="UP001501521"/>
    </source>
</evidence>
<dbReference type="EMBL" id="BAABLV010000036">
    <property type="protein sequence ID" value="GAA4903426.1"/>
    <property type="molecule type" value="Genomic_DNA"/>
</dbReference>
<keyword evidence="8" id="KW-1185">Reference proteome</keyword>
<evidence type="ECO:0000256" key="4">
    <source>
        <dbReference type="HAMAP-Rule" id="MF_00636"/>
    </source>
</evidence>
<evidence type="ECO:0000256" key="3">
    <source>
        <dbReference type="ARBA" id="ARBA00023134"/>
    </source>
</evidence>
<dbReference type="PANTHER" id="PTHR30448:SF0">
    <property type="entry name" value="RNASE ADAPTER PROTEIN RAPZ"/>
    <property type="match status" value="1"/>
</dbReference>
<reference evidence="8" key="1">
    <citation type="journal article" date="2019" name="Int. J. Syst. Evol. Microbiol.">
        <title>The Global Catalogue of Microorganisms (GCM) 10K type strain sequencing project: providing services to taxonomists for standard genome sequencing and annotation.</title>
        <authorList>
            <consortium name="The Broad Institute Genomics Platform"/>
            <consortium name="The Broad Institute Genome Sequencing Center for Infectious Disease"/>
            <person name="Wu L."/>
            <person name="Ma J."/>
        </authorList>
    </citation>
    <scope>NUCLEOTIDE SEQUENCE [LARGE SCALE GENOMIC DNA]</scope>
    <source>
        <strain evidence="8">JCM 19125</strain>
    </source>
</reference>
<comment type="caution">
    <text evidence="7">The sequence shown here is derived from an EMBL/GenBank/DDBJ whole genome shotgun (WGS) entry which is preliminary data.</text>
</comment>
<keyword evidence="3 4" id="KW-0342">GTP-binding</keyword>
<evidence type="ECO:0000256" key="2">
    <source>
        <dbReference type="ARBA" id="ARBA00022840"/>
    </source>
</evidence>
<dbReference type="InterPro" id="IPR053931">
    <property type="entry name" value="RapZ_C"/>
</dbReference>
<proteinExistence type="inferred from homology"/>
<feature type="binding site" evidence="4">
    <location>
        <begin position="17"/>
        <end position="24"/>
    </location>
    <ligand>
        <name>ATP</name>
        <dbReference type="ChEBI" id="CHEBI:30616"/>
    </ligand>
</feature>
<protein>
    <submittedName>
        <fullName evidence="7">RNase adapter RapZ</fullName>
    </submittedName>
</protein>
<dbReference type="NCBIfam" id="NF003828">
    <property type="entry name" value="PRK05416.1"/>
    <property type="match status" value="1"/>
</dbReference>